<feature type="compositionally biased region" description="Polar residues" evidence="1">
    <location>
        <begin position="68"/>
        <end position="78"/>
    </location>
</feature>
<reference evidence="2 3" key="1">
    <citation type="submission" date="2024-02" db="EMBL/GenBank/DDBJ databases">
        <title>High-quality chromosome-scale genome assembly of Pensacola bahiagrass (Paspalum notatum Flugge var. saurae).</title>
        <authorList>
            <person name="Vega J.M."/>
            <person name="Podio M."/>
            <person name="Orjuela J."/>
            <person name="Siena L.A."/>
            <person name="Pessino S.C."/>
            <person name="Combes M.C."/>
            <person name="Mariac C."/>
            <person name="Albertini E."/>
            <person name="Pupilli F."/>
            <person name="Ortiz J.P.A."/>
            <person name="Leblanc O."/>
        </authorList>
    </citation>
    <scope>NUCLEOTIDE SEQUENCE [LARGE SCALE GENOMIC DNA]</scope>
    <source>
        <strain evidence="2">R1</strain>
        <tissue evidence="2">Leaf</tissue>
    </source>
</reference>
<dbReference type="EMBL" id="CP144745">
    <property type="protein sequence ID" value="WVZ52118.1"/>
    <property type="molecule type" value="Genomic_DNA"/>
</dbReference>
<name>A0AAQ3SDW2_PASNO</name>
<evidence type="ECO:0000256" key="1">
    <source>
        <dbReference type="SAM" id="MobiDB-lite"/>
    </source>
</evidence>
<protein>
    <submittedName>
        <fullName evidence="2">Uncharacterized protein</fullName>
    </submittedName>
</protein>
<evidence type="ECO:0000313" key="2">
    <source>
        <dbReference type="EMBL" id="WVZ52118.1"/>
    </source>
</evidence>
<sequence length="94" mass="9938">MVRLQIKGAGRLPATCGPARGSAARHRPPESFQRAPRPSAGLSLAGRCHAGLDSRQRHPTAVQAPGVHQSNNHQSGRGKQQAAARQQHLIIGSN</sequence>
<keyword evidence="3" id="KW-1185">Reference proteome</keyword>
<evidence type="ECO:0000313" key="3">
    <source>
        <dbReference type="Proteomes" id="UP001341281"/>
    </source>
</evidence>
<feature type="region of interest" description="Disordered" evidence="1">
    <location>
        <begin position="1"/>
        <end position="94"/>
    </location>
</feature>
<proteinExistence type="predicted"/>
<organism evidence="2 3">
    <name type="scientific">Paspalum notatum var. saurae</name>
    <dbReference type="NCBI Taxonomy" id="547442"/>
    <lineage>
        <taxon>Eukaryota</taxon>
        <taxon>Viridiplantae</taxon>
        <taxon>Streptophyta</taxon>
        <taxon>Embryophyta</taxon>
        <taxon>Tracheophyta</taxon>
        <taxon>Spermatophyta</taxon>
        <taxon>Magnoliopsida</taxon>
        <taxon>Liliopsida</taxon>
        <taxon>Poales</taxon>
        <taxon>Poaceae</taxon>
        <taxon>PACMAD clade</taxon>
        <taxon>Panicoideae</taxon>
        <taxon>Andropogonodae</taxon>
        <taxon>Paspaleae</taxon>
        <taxon>Paspalinae</taxon>
        <taxon>Paspalum</taxon>
    </lineage>
</organism>
<gene>
    <name evidence="2" type="ORF">U9M48_003208</name>
</gene>
<accession>A0AAQ3SDW2</accession>
<feature type="non-terminal residue" evidence="2">
    <location>
        <position position="1"/>
    </location>
</feature>
<dbReference type="AlphaFoldDB" id="A0AAQ3SDW2"/>
<dbReference type="Proteomes" id="UP001341281">
    <property type="component" value="Chromosome 01"/>
</dbReference>